<gene>
    <name evidence="1" type="ORF">GJ700_23755</name>
</gene>
<evidence type="ECO:0000313" key="1">
    <source>
        <dbReference type="EMBL" id="MRV74732.1"/>
    </source>
</evidence>
<keyword evidence="2" id="KW-1185">Reference proteome</keyword>
<name>A0A7X2LW29_9BURK</name>
<dbReference type="EMBL" id="WKJJ01000016">
    <property type="protein sequence ID" value="MRV74732.1"/>
    <property type="molecule type" value="Genomic_DNA"/>
</dbReference>
<dbReference type="PIRSF" id="PIRSF015283">
    <property type="entry name" value="Regulatory_RpfE"/>
    <property type="match status" value="1"/>
</dbReference>
<reference evidence="1 2" key="1">
    <citation type="submission" date="2019-11" db="EMBL/GenBank/DDBJ databases">
        <title>Novel species isolated from a subtropical stream in China.</title>
        <authorList>
            <person name="Lu H."/>
        </authorList>
    </citation>
    <scope>NUCLEOTIDE SEQUENCE [LARGE SCALE GENOMIC DNA]</scope>
    <source>
        <strain evidence="1 2">FT92W</strain>
    </source>
</reference>
<dbReference type="InterPro" id="IPR016631">
    <property type="entry name" value="Regulatory_RpfE"/>
</dbReference>
<evidence type="ECO:0008006" key="3">
    <source>
        <dbReference type="Google" id="ProtNLM"/>
    </source>
</evidence>
<protein>
    <recommendedName>
        <fullName evidence="3">Phosphoglycerate mutase</fullName>
    </recommendedName>
</protein>
<evidence type="ECO:0000313" key="2">
    <source>
        <dbReference type="Proteomes" id="UP000446768"/>
    </source>
</evidence>
<dbReference type="Proteomes" id="UP000446768">
    <property type="component" value="Unassembled WGS sequence"/>
</dbReference>
<comment type="caution">
    <text evidence="1">The sequence shown here is derived from an EMBL/GenBank/DDBJ whole genome shotgun (WGS) entry which is preliminary data.</text>
</comment>
<accession>A0A7X2LW29</accession>
<proteinExistence type="predicted"/>
<organism evidence="1 2">
    <name type="scientific">Pseudoduganella rivuli</name>
    <dbReference type="NCBI Taxonomy" id="2666085"/>
    <lineage>
        <taxon>Bacteria</taxon>
        <taxon>Pseudomonadati</taxon>
        <taxon>Pseudomonadota</taxon>
        <taxon>Betaproteobacteria</taxon>
        <taxon>Burkholderiales</taxon>
        <taxon>Oxalobacteraceae</taxon>
        <taxon>Telluria group</taxon>
        <taxon>Pseudoduganella</taxon>
    </lineage>
</organism>
<dbReference type="AlphaFoldDB" id="A0A7X2LW29"/>
<sequence length="341" mass="37727">MNQLTAVVPFALVPTELASDLQRALQAPALSWLLGRHAASTVVRTEPDTRLLPHEAWLMHRINIGSTSDNAPLAHAAMRALDIAPPAGWWFIVHPVHLALARTHMVLGDPRKLHLDDADARALFDAAKPYFDEVGKTLLYGDANTWFMRADDWRTMRTASPDAATGENLADWMPDGPAKREFRQLQNEVQMLWHAHPVTAARELRGLVPVNSFWMWGGSDSMPPALPALAESACLPWLSVLATPALRGAGVATVLAHPHDTIAVLGEAMPAGKEADWSSWLMYMQQLEQQWFAPLLEALRSGRLKTLELVLTSRTHTVTYTITKGALRKFWRSPSLQGLTA</sequence>